<keyword evidence="5" id="KW-1185">Reference proteome</keyword>
<organism evidence="4 5">
    <name type="scientific">Mucilaginibacter pallidiroseus</name>
    <dbReference type="NCBI Taxonomy" id="2599295"/>
    <lineage>
        <taxon>Bacteria</taxon>
        <taxon>Pseudomonadati</taxon>
        <taxon>Bacteroidota</taxon>
        <taxon>Sphingobacteriia</taxon>
        <taxon>Sphingobacteriales</taxon>
        <taxon>Sphingobacteriaceae</taxon>
        <taxon>Mucilaginibacter</taxon>
    </lineage>
</organism>
<dbReference type="PANTHER" id="PTHR30570:SF1">
    <property type="entry name" value="PHOSPHATE-BINDING PROTEIN PSTS"/>
    <property type="match status" value="1"/>
</dbReference>
<evidence type="ECO:0000256" key="2">
    <source>
        <dbReference type="SAM" id="SignalP"/>
    </source>
</evidence>
<gene>
    <name evidence="4" type="ORF">FPZ43_07780</name>
</gene>
<dbReference type="Proteomes" id="UP000320042">
    <property type="component" value="Unassembled WGS sequence"/>
</dbReference>
<comment type="caution">
    <text evidence="4">The sequence shown here is derived from an EMBL/GenBank/DDBJ whole genome shotgun (WGS) entry which is preliminary data.</text>
</comment>
<evidence type="ECO:0000313" key="4">
    <source>
        <dbReference type="EMBL" id="TWR29749.1"/>
    </source>
</evidence>
<dbReference type="PANTHER" id="PTHR30570">
    <property type="entry name" value="PERIPLASMIC PHOSPHATE BINDING COMPONENT OF PHOSPHATE ABC TRANSPORTER"/>
    <property type="match status" value="1"/>
</dbReference>
<protein>
    <submittedName>
        <fullName evidence="4">Phosphate ABC transporter substrate-binding protein</fullName>
    </submittedName>
</protein>
<dbReference type="SUPFAM" id="SSF53850">
    <property type="entry name" value="Periplasmic binding protein-like II"/>
    <property type="match status" value="1"/>
</dbReference>
<evidence type="ECO:0000259" key="3">
    <source>
        <dbReference type="Pfam" id="PF12849"/>
    </source>
</evidence>
<sequence length="319" mass="35200">MQFCVFRAILGRIPMKTNLKLFLVAACASTLLMQACGNGNKPKVQSDNFLKGTAKIAVDESFSPIIDEEAYIFKAANPEANPVFQYRPETGVLNMLLNDSVRVAIMARELDTAETGIFKRRTLPPVVTKFAIDAVAVIVNQQSVDTLLTLKDLKGMLNGTVKTTKSLVFDNPNSSLVRYLKQIAGVKNLPKQNIYALKSNKEVIKYVSTHQDAIGLTGFAWLNDPDDDYAAAVDKVKIVGVKNEDNKKAPNEYFKPSQSTLVQDLYPLSRSLYVIDCSGKRGLGAGFAWFLASERGQRIILKSGLLPDSLPQRQINITH</sequence>
<proteinExistence type="predicted"/>
<dbReference type="InterPro" id="IPR050811">
    <property type="entry name" value="Phosphate_ABC_transporter"/>
</dbReference>
<dbReference type="AlphaFoldDB" id="A0A563UER5"/>
<name>A0A563UER5_9SPHI</name>
<accession>A0A563UER5</accession>
<dbReference type="Pfam" id="PF12849">
    <property type="entry name" value="PBP_like_2"/>
    <property type="match status" value="1"/>
</dbReference>
<dbReference type="OrthoDB" id="1450880at2"/>
<reference evidence="4 5" key="1">
    <citation type="submission" date="2019-07" db="EMBL/GenBank/DDBJ databases">
        <authorList>
            <person name="Kim J."/>
        </authorList>
    </citation>
    <scope>NUCLEOTIDE SEQUENCE [LARGE SCALE GENOMIC DNA]</scope>
    <source>
        <strain evidence="5">dk17</strain>
    </source>
</reference>
<keyword evidence="1 2" id="KW-0732">Signal</keyword>
<feature type="signal peptide" evidence="2">
    <location>
        <begin position="1"/>
        <end position="35"/>
    </location>
</feature>
<evidence type="ECO:0000256" key="1">
    <source>
        <dbReference type="ARBA" id="ARBA00022729"/>
    </source>
</evidence>
<feature type="chain" id="PRO_5021704547" evidence="2">
    <location>
        <begin position="36"/>
        <end position="319"/>
    </location>
</feature>
<feature type="domain" description="PBP" evidence="3">
    <location>
        <begin position="48"/>
        <end position="294"/>
    </location>
</feature>
<evidence type="ECO:0000313" key="5">
    <source>
        <dbReference type="Proteomes" id="UP000320042"/>
    </source>
</evidence>
<dbReference type="EMBL" id="VOEJ01000003">
    <property type="protein sequence ID" value="TWR29749.1"/>
    <property type="molecule type" value="Genomic_DNA"/>
</dbReference>
<dbReference type="Gene3D" id="3.40.190.10">
    <property type="entry name" value="Periplasmic binding protein-like II"/>
    <property type="match status" value="2"/>
</dbReference>
<dbReference type="InterPro" id="IPR024370">
    <property type="entry name" value="PBP_domain"/>
</dbReference>